<name>A0ABR1NHP4_9PEZI</name>
<sequence>MRVLPQSESSSKFAFVRATAVLVSPAFVVVVVVLFTCQVAAWLGAFSFLFCSTILPGELVGQSRRRRYVQSLTGVVAYLANSSQLVMDGAFGCVRVGSVRSVVSA</sequence>
<keyword evidence="1" id="KW-0472">Membrane</keyword>
<keyword evidence="1" id="KW-1133">Transmembrane helix</keyword>
<keyword evidence="3" id="KW-1185">Reference proteome</keyword>
<comment type="caution">
    <text evidence="2">The sequence shown here is derived from an EMBL/GenBank/DDBJ whole genome shotgun (WGS) entry which is preliminary data.</text>
</comment>
<evidence type="ECO:0000313" key="3">
    <source>
        <dbReference type="Proteomes" id="UP001367316"/>
    </source>
</evidence>
<evidence type="ECO:0000256" key="1">
    <source>
        <dbReference type="SAM" id="Phobius"/>
    </source>
</evidence>
<protein>
    <submittedName>
        <fullName evidence="2">Uncharacterized protein</fullName>
    </submittedName>
</protein>
<evidence type="ECO:0000313" key="2">
    <source>
        <dbReference type="EMBL" id="KAK7613661.1"/>
    </source>
</evidence>
<feature type="transmembrane region" description="Helical" evidence="1">
    <location>
        <begin position="41"/>
        <end position="61"/>
    </location>
</feature>
<accession>A0ABR1NHP4</accession>
<dbReference type="EMBL" id="JBBPBF010000006">
    <property type="protein sequence ID" value="KAK7613661.1"/>
    <property type="molecule type" value="Genomic_DNA"/>
</dbReference>
<dbReference type="Proteomes" id="UP001367316">
    <property type="component" value="Unassembled WGS sequence"/>
</dbReference>
<organism evidence="2 3">
    <name type="scientific">Phyllosticta paracitricarpa</name>
    <dbReference type="NCBI Taxonomy" id="2016321"/>
    <lineage>
        <taxon>Eukaryota</taxon>
        <taxon>Fungi</taxon>
        <taxon>Dikarya</taxon>
        <taxon>Ascomycota</taxon>
        <taxon>Pezizomycotina</taxon>
        <taxon>Dothideomycetes</taxon>
        <taxon>Dothideomycetes incertae sedis</taxon>
        <taxon>Botryosphaeriales</taxon>
        <taxon>Phyllostictaceae</taxon>
        <taxon>Phyllosticta</taxon>
    </lineage>
</organism>
<gene>
    <name evidence="2" type="ORF">JOL62DRAFT_388126</name>
</gene>
<feature type="transmembrane region" description="Helical" evidence="1">
    <location>
        <begin position="12"/>
        <end position="35"/>
    </location>
</feature>
<proteinExistence type="predicted"/>
<keyword evidence="1" id="KW-0812">Transmembrane</keyword>
<reference evidence="2 3" key="1">
    <citation type="submission" date="2024-04" db="EMBL/GenBank/DDBJ databases">
        <title>Phyllosticta paracitricarpa is synonymous to the EU quarantine fungus P. citricarpa based on phylogenomic analyses.</title>
        <authorList>
            <consortium name="Lawrence Berkeley National Laboratory"/>
            <person name="Van ingen-buijs V.A."/>
            <person name="Van westerhoven A.C."/>
            <person name="Haridas S."/>
            <person name="Skiadas P."/>
            <person name="Martin F."/>
            <person name="Groenewald J.Z."/>
            <person name="Crous P.W."/>
            <person name="Seidl M.F."/>
        </authorList>
    </citation>
    <scope>NUCLEOTIDE SEQUENCE [LARGE SCALE GENOMIC DNA]</scope>
    <source>
        <strain evidence="2 3">CBS 141358</strain>
    </source>
</reference>